<gene>
    <name evidence="1" type="ORF">BTN50_2122</name>
</gene>
<protein>
    <submittedName>
        <fullName evidence="1">Mobile element protein</fullName>
    </submittedName>
</protein>
<reference evidence="2" key="1">
    <citation type="submission" date="2017-04" db="EMBL/GenBank/DDBJ databases">
        <title>Genome evolution of the luminous symbionts of deep sea anglerfish.</title>
        <authorList>
            <person name="Hendry T.A."/>
        </authorList>
    </citation>
    <scope>NUCLEOTIDE SEQUENCE [LARGE SCALE GENOMIC DNA]</scope>
</reference>
<organism evidence="1 2">
    <name type="scientific">Candidatus Enterovibrio altilux</name>
    <dbReference type="NCBI Taxonomy" id="1927128"/>
    <lineage>
        <taxon>Bacteria</taxon>
        <taxon>Pseudomonadati</taxon>
        <taxon>Pseudomonadota</taxon>
        <taxon>Gammaproteobacteria</taxon>
        <taxon>Vibrionales</taxon>
        <taxon>Vibrionaceae</taxon>
        <taxon>Enterovibrio</taxon>
    </lineage>
</organism>
<proteinExistence type="predicted"/>
<dbReference type="KEGG" id="elux:BTN50_2122"/>
<evidence type="ECO:0000313" key="1">
    <source>
        <dbReference type="EMBL" id="ATF10530.1"/>
    </source>
</evidence>
<name>A0A291BBZ9_9GAMM</name>
<keyword evidence="2" id="KW-1185">Reference proteome</keyword>
<accession>A0A291BBZ9</accession>
<dbReference type="EMBL" id="CP020663">
    <property type="protein sequence ID" value="ATF10530.1"/>
    <property type="molecule type" value="Genomic_DNA"/>
</dbReference>
<dbReference type="AlphaFoldDB" id="A0A291BBZ9"/>
<evidence type="ECO:0000313" key="2">
    <source>
        <dbReference type="Proteomes" id="UP000218160"/>
    </source>
</evidence>
<sequence length="57" mass="6550">MVDINTYEIIAVELSASNVTDDEVLPKLLKQTRRKINEISAYSAYETKQCYAIVRIK</sequence>
<dbReference type="Proteomes" id="UP000218160">
    <property type="component" value="Chromosome 2"/>
</dbReference>